<comment type="caution">
    <text evidence="1">The sequence shown here is derived from an EMBL/GenBank/DDBJ whole genome shotgun (WGS) entry which is preliminary data.</text>
</comment>
<name>G4CRE8_9NEIS</name>
<accession>G4CRE8</accession>
<dbReference type="EMBL" id="AGAZ01000060">
    <property type="protein sequence ID" value="EGZ45368.1"/>
    <property type="molecule type" value="Genomic_DNA"/>
</dbReference>
<gene>
    <name evidence="1" type="ORF">HMPREF9370_1658</name>
</gene>
<keyword evidence="2" id="KW-1185">Reference proteome</keyword>
<evidence type="ECO:0000313" key="2">
    <source>
        <dbReference type="Proteomes" id="UP000005336"/>
    </source>
</evidence>
<evidence type="ECO:0000313" key="1">
    <source>
        <dbReference type="EMBL" id="EGZ45368.1"/>
    </source>
</evidence>
<dbReference type="AlphaFoldDB" id="G4CRE8"/>
<dbReference type="Proteomes" id="UP000005336">
    <property type="component" value="Unassembled WGS sequence"/>
</dbReference>
<dbReference type="PATRIC" id="fig|1030841.3.peg.1648"/>
<organism evidence="1 2">
    <name type="scientific">Neisseria wadsworthii 9715</name>
    <dbReference type="NCBI Taxonomy" id="1030841"/>
    <lineage>
        <taxon>Bacteria</taxon>
        <taxon>Pseudomonadati</taxon>
        <taxon>Pseudomonadota</taxon>
        <taxon>Betaproteobacteria</taxon>
        <taxon>Neisseriales</taxon>
        <taxon>Neisseriaceae</taxon>
        <taxon>Neisseria</taxon>
    </lineage>
</organism>
<protein>
    <submittedName>
        <fullName evidence="1">Uncharacterized protein</fullName>
    </submittedName>
</protein>
<reference evidence="1 2" key="1">
    <citation type="submission" date="2011-06" db="EMBL/GenBank/DDBJ databases">
        <authorList>
            <person name="Muzny D."/>
            <person name="Qin X."/>
            <person name="Deng J."/>
            <person name="Jiang H."/>
            <person name="Liu Y."/>
            <person name="Qu J."/>
            <person name="Song X.-Z."/>
            <person name="Zhang L."/>
            <person name="Thornton R."/>
            <person name="Coyle M."/>
            <person name="Francisco L."/>
            <person name="Jackson L."/>
            <person name="Javaid M."/>
            <person name="Korchina V."/>
            <person name="Kovar C."/>
            <person name="Mata R."/>
            <person name="Mathew T."/>
            <person name="Ngo R."/>
            <person name="Nguyen L."/>
            <person name="Nguyen N."/>
            <person name="Okwuonu G."/>
            <person name="Ongeri F."/>
            <person name="Pham C."/>
            <person name="Simmons D."/>
            <person name="Wilczek-Boney K."/>
            <person name="Hale W."/>
            <person name="Jakkamsetti A."/>
            <person name="Pham P."/>
            <person name="Ruth R."/>
            <person name="San Lucas F."/>
            <person name="Warren J."/>
            <person name="Zhang J."/>
            <person name="Zhao Z."/>
            <person name="Zhou C."/>
            <person name="Zhu D."/>
            <person name="Lee S."/>
            <person name="Bess C."/>
            <person name="Blankenburg K."/>
            <person name="Forbes L."/>
            <person name="Fu Q."/>
            <person name="Gubbala S."/>
            <person name="Hirani K."/>
            <person name="Jayaseelan J.C."/>
            <person name="Lara F."/>
            <person name="Munidasa M."/>
            <person name="Palculict T."/>
            <person name="Patil S."/>
            <person name="Pu L.-L."/>
            <person name="Saada N."/>
            <person name="Tang L."/>
            <person name="Weissenberger G."/>
            <person name="Zhu Y."/>
            <person name="Hemphill L."/>
            <person name="Shang Y."/>
            <person name="Youmans B."/>
            <person name="Ayvaz T."/>
            <person name="Ross M."/>
            <person name="Santibanez J."/>
            <person name="Aqrawi P."/>
            <person name="Gross S."/>
            <person name="Joshi V."/>
            <person name="Fowler G."/>
            <person name="Nazareth L."/>
            <person name="Reid J."/>
            <person name="Worley K."/>
            <person name="Petrosino J."/>
            <person name="Highlander S."/>
            <person name="Gibbs R."/>
        </authorList>
    </citation>
    <scope>NUCLEOTIDE SEQUENCE [LARGE SCALE GENOMIC DNA]</scope>
    <source>
        <strain evidence="1 2">9715</strain>
    </source>
</reference>
<proteinExistence type="predicted"/>
<dbReference type="HOGENOM" id="CLU_3236601_0_0_4"/>
<sequence length="43" mass="4740">MSLKFVGYTAGRDARPTIWRVDSDGLDACLKTLPSINLPAAYR</sequence>